<proteinExistence type="predicted"/>
<dbReference type="EC" id="3.4.25.1" evidence="2"/>
<dbReference type="InterPro" id="IPR001353">
    <property type="entry name" value="Proteasome_sua/b"/>
</dbReference>
<keyword evidence="3" id="KW-1185">Reference proteome</keyword>
<evidence type="ECO:0000313" key="2">
    <source>
        <dbReference type="EMBL" id="ELQ74577.1"/>
    </source>
</evidence>
<gene>
    <name evidence="2" type="ORF">THOM_2490</name>
</gene>
<name>L7JUY5_TRAHO</name>
<dbReference type="AlphaFoldDB" id="L7JUY5"/>
<protein>
    <submittedName>
        <fullName evidence="2">20S proteasome, regulatory subunit alpha type PSMA3/PRE10</fullName>
        <ecNumber evidence="2">3.4.25.1</ecNumber>
    </submittedName>
</protein>
<evidence type="ECO:0000313" key="3">
    <source>
        <dbReference type="Proteomes" id="UP000011185"/>
    </source>
</evidence>
<feature type="non-terminal residue" evidence="2">
    <location>
        <position position="1"/>
    </location>
</feature>
<sequence length="250" mass="28214">VYFSLQFFTLQKMTVLDFGPIYTPTGNIAQIDYAQKNADNGSTCIALKNNNGVLIAIEKPIDSNLYIISEDKRIKKLTRNCVIAGTGLLSDMIFFNSLVQRDLIGLQRQTASLPANTVKKVISMHSSEFTRYYGCRPLGVNMLSAVNDFGTYTLYVTDTSSKTREVRGYAIGKGAARAKTELEKIDIEELSHKRMIDNAVRILYKCFDPLKDKPFEVEIGILDKNGYREVPQEEYAEFVEAYKDLNVDDD</sequence>
<dbReference type="InterPro" id="IPR050115">
    <property type="entry name" value="Proteasome_alpha"/>
</dbReference>
<reference evidence="2 3" key="1">
    <citation type="journal article" date="2012" name="PLoS Pathog.">
        <title>The genome of the obligate intracellular parasite Trachipleistophora hominis: new insights into microsporidian genome dynamics and reductive evolution.</title>
        <authorList>
            <person name="Heinz E."/>
            <person name="Williams T.A."/>
            <person name="Nakjang S."/>
            <person name="Noel C.J."/>
            <person name="Swan D.C."/>
            <person name="Goldberg A.V."/>
            <person name="Harris S.R."/>
            <person name="Weinmaier T."/>
            <person name="Markert S."/>
            <person name="Becher D."/>
            <person name="Bernhardt J."/>
            <person name="Dagan T."/>
            <person name="Hacker C."/>
            <person name="Lucocq J.M."/>
            <person name="Schweder T."/>
            <person name="Rattei T."/>
            <person name="Hall N."/>
            <person name="Hirt R.P."/>
            <person name="Embley T.M."/>
        </authorList>
    </citation>
    <scope>NUCLEOTIDE SEQUENCE [LARGE SCALE GENOMIC DNA]</scope>
</reference>
<dbReference type="InParanoid" id="L7JUY5"/>
<dbReference type="VEuPathDB" id="MicrosporidiaDB:THOM_2490"/>
<dbReference type="STRING" id="72359.L7JUY5"/>
<dbReference type="Gene3D" id="3.60.20.10">
    <property type="entry name" value="Glutamine Phosphoribosylpyrophosphate, subunit 1, domain 1"/>
    <property type="match status" value="1"/>
</dbReference>
<dbReference type="OrthoDB" id="40134at2759"/>
<keyword evidence="2" id="KW-0378">Hydrolase</keyword>
<dbReference type="EMBL" id="JH994035">
    <property type="protein sequence ID" value="ELQ74577.1"/>
    <property type="molecule type" value="Genomic_DNA"/>
</dbReference>
<dbReference type="InterPro" id="IPR029055">
    <property type="entry name" value="Ntn_hydrolases_N"/>
</dbReference>
<dbReference type="GO" id="GO:0016787">
    <property type="term" value="F:hydrolase activity"/>
    <property type="evidence" value="ECO:0007669"/>
    <property type="project" value="UniProtKB-KW"/>
</dbReference>
<dbReference type="SUPFAM" id="SSF56235">
    <property type="entry name" value="N-terminal nucleophile aminohydrolases (Ntn hydrolases)"/>
    <property type="match status" value="1"/>
</dbReference>
<keyword evidence="1 2" id="KW-0647">Proteasome</keyword>
<dbReference type="Proteomes" id="UP000011185">
    <property type="component" value="Unassembled WGS sequence"/>
</dbReference>
<accession>L7JUY5</accession>
<dbReference type="FunCoup" id="L7JUY5">
    <property type="interactions" value="266"/>
</dbReference>
<dbReference type="OMA" id="RVSMYMH"/>
<evidence type="ECO:0000256" key="1">
    <source>
        <dbReference type="ARBA" id="ARBA00022942"/>
    </source>
</evidence>
<dbReference type="GO" id="GO:0051603">
    <property type="term" value="P:proteolysis involved in protein catabolic process"/>
    <property type="evidence" value="ECO:0007669"/>
    <property type="project" value="InterPro"/>
</dbReference>
<dbReference type="Pfam" id="PF00227">
    <property type="entry name" value="Proteasome"/>
    <property type="match status" value="1"/>
</dbReference>
<dbReference type="GO" id="GO:0005839">
    <property type="term" value="C:proteasome core complex"/>
    <property type="evidence" value="ECO:0007669"/>
    <property type="project" value="InterPro"/>
</dbReference>
<dbReference type="HOGENOM" id="CLU_035750_0_0_1"/>
<organism evidence="2 3">
    <name type="scientific">Trachipleistophora hominis</name>
    <name type="common">Microsporidian parasite</name>
    <dbReference type="NCBI Taxonomy" id="72359"/>
    <lineage>
        <taxon>Eukaryota</taxon>
        <taxon>Fungi</taxon>
        <taxon>Fungi incertae sedis</taxon>
        <taxon>Microsporidia</taxon>
        <taxon>Pleistophoridae</taxon>
        <taxon>Trachipleistophora</taxon>
    </lineage>
</organism>
<dbReference type="PANTHER" id="PTHR11599">
    <property type="entry name" value="PROTEASOME SUBUNIT ALPHA/BETA"/>
    <property type="match status" value="1"/>
</dbReference>